<protein>
    <recommendedName>
        <fullName evidence="3">Reverse transcriptase domain-containing protein</fullName>
    </recommendedName>
</protein>
<name>A0A9R1WZF0_LACSA</name>
<evidence type="ECO:0008006" key="3">
    <source>
        <dbReference type="Google" id="ProtNLM"/>
    </source>
</evidence>
<dbReference type="Proteomes" id="UP000235145">
    <property type="component" value="Unassembled WGS sequence"/>
</dbReference>
<evidence type="ECO:0000313" key="2">
    <source>
        <dbReference type="Proteomes" id="UP000235145"/>
    </source>
</evidence>
<sequence length="209" mass="23714">MLPKFYADDALFIGEWSRSNLKNLASILKCFHVSSGLKVNFHKSKVFGVGVSLSETSRWAHILGCETSSLPFTYLGVPVGANMNLKKNWKPIIDKFRSKLSRWKSKTLSVGGRLTLIKAVLGNLPTYYMSLFRAPIGVIAELERIRRKFLWGGNEEKQKIHWVSWEKVIASKELAGLGVGSIRALNMALLVKWWWRIKSESSSLLVYKI</sequence>
<proteinExistence type="predicted"/>
<keyword evidence="2" id="KW-1185">Reference proteome</keyword>
<dbReference type="EMBL" id="NBSK02000007">
    <property type="protein sequence ID" value="KAJ0194845.1"/>
    <property type="molecule type" value="Genomic_DNA"/>
</dbReference>
<organism evidence="1 2">
    <name type="scientific">Lactuca sativa</name>
    <name type="common">Garden lettuce</name>
    <dbReference type="NCBI Taxonomy" id="4236"/>
    <lineage>
        <taxon>Eukaryota</taxon>
        <taxon>Viridiplantae</taxon>
        <taxon>Streptophyta</taxon>
        <taxon>Embryophyta</taxon>
        <taxon>Tracheophyta</taxon>
        <taxon>Spermatophyta</taxon>
        <taxon>Magnoliopsida</taxon>
        <taxon>eudicotyledons</taxon>
        <taxon>Gunneridae</taxon>
        <taxon>Pentapetalae</taxon>
        <taxon>asterids</taxon>
        <taxon>campanulids</taxon>
        <taxon>Asterales</taxon>
        <taxon>Asteraceae</taxon>
        <taxon>Cichorioideae</taxon>
        <taxon>Cichorieae</taxon>
        <taxon>Lactucinae</taxon>
        <taxon>Lactuca</taxon>
    </lineage>
</organism>
<gene>
    <name evidence="1" type="ORF">LSAT_V11C700373730</name>
</gene>
<comment type="caution">
    <text evidence="1">The sequence shown here is derived from an EMBL/GenBank/DDBJ whole genome shotgun (WGS) entry which is preliminary data.</text>
</comment>
<dbReference type="PANTHER" id="PTHR33116">
    <property type="entry name" value="REVERSE TRANSCRIPTASE ZINC-BINDING DOMAIN-CONTAINING PROTEIN-RELATED-RELATED"/>
    <property type="match status" value="1"/>
</dbReference>
<dbReference type="AlphaFoldDB" id="A0A9R1WZF0"/>
<reference evidence="1 2" key="1">
    <citation type="journal article" date="2017" name="Nat. Commun.">
        <title>Genome assembly with in vitro proximity ligation data and whole-genome triplication in lettuce.</title>
        <authorList>
            <person name="Reyes-Chin-Wo S."/>
            <person name="Wang Z."/>
            <person name="Yang X."/>
            <person name="Kozik A."/>
            <person name="Arikit S."/>
            <person name="Song C."/>
            <person name="Xia L."/>
            <person name="Froenicke L."/>
            <person name="Lavelle D.O."/>
            <person name="Truco M.J."/>
            <person name="Xia R."/>
            <person name="Zhu S."/>
            <person name="Xu C."/>
            <person name="Xu H."/>
            <person name="Xu X."/>
            <person name="Cox K."/>
            <person name="Korf I."/>
            <person name="Meyers B.C."/>
            <person name="Michelmore R.W."/>
        </authorList>
    </citation>
    <scope>NUCLEOTIDE SEQUENCE [LARGE SCALE GENOMIC DNA]</scope>
    <source>
        <strain evidence="2">cv. Salinas</strain>
        <tissue evidence="1">Seedlings</tissue>
    </source>
</reference>
<dbReference type="PANTHER" id="PTHR33116:SF79">
    <property type="entry name" value="REVERSE TRANSCRIPTASE DOMAIN, ZINC FINGER, CCHC-TYPE-RELATED"/>
    <property type="match status" value="1"/>
</dbReference>
<evidence type="ECO:0000313" key="1">
    <source>
        <dbReference type="EMBL" id="KAJ0194845.1"/>
    </source>
</evidence>
<accession>A0A9R1WZF0</accession>